<dbReference type="OrthoDB" id="446809at2759"/>
<name>A0A9P4X0M6_9PLEO</name>
<sequence length="218" mass="24682">MISEVRAYGKLIPRGSLCKRLTYFADRSVGGHPINTHFGYMIDYIQRPSPRVLGADEQESRSVKPGVPDYPSVQGVPQNNKGVVVPGATLLATFRLGLQFKDQPGLMWIINGEEGELRLAAPGPHFQAGYSFDGPITVAHHDHATDELTDLGWDWSERQKKYRLRATSTAELFERYADQVETGQPEFISHEQQWPRLDDGIALLKEFDKLYKQVDPEW</sequence>
<keyword evidence="3" id="KW-1185">Reference proteome</keyword>
<dbReference type="EMBL" id="SWKV01000001">
    <property type="protein sequence ID" value="KAF3048326.1"/>
    <property type="molecule type" value="Genomic_DNA"/>
</dbReference>
<proteinExistence type="predicted"/>
<feature type="region of interest" description="Disordered" evidence="1">
    <location>
        <begin position="53"/>
        <end position="75"/>
    </location>
</feature>
<accession>A0A9P4X0M6</accession>
<gene>
    <name evidence="2" type="ORF">E8E12_011691</name>
</gene>
<dbReference type="AlphaFoldDB" id="A0A9P4X0M6"/>
<dbReference type="Gene3D" id="3.30.360.10">
    <property type="entry name" value="Dihydrodipicolinate Reductase, domain 2"/>
    <property type="match status" value="1"/>
</dbReference>
<evidence type="ECO:0000313" key="3">
    <source>
        <dbReference type="Proteomes" id="UP000758155"/>
    </source>
</evidence>
<comment type="caution">
    <text evidence="2">The sequence shown here is derived from an EMBL/GenBank/DDBJ whole genome shotgun (WGS) entry which is preliminary data.</text>
</comment>
<evidence type="ECO:0000256" key="1">
    <source>
        <dbReference type="SAM" id="MobiDB-lite"/>
    </source>
</evidence>
<protein>
    <submittedName>
        <fullName evidence="2">Uncharacterized protein</fullName>
    </submittedName>
</protein>
<organism evidence="2 3">
    <name type="scientific">Didymella heteroderae</name>
    <dbReference type="NCBI Taxonomy" id="1769908"/>
    <lineage>
        <taxon>Eukaryota</taxon>
        <taxon>Fungi</taxon>
        <taxon>Dikarya</taxon>
        <taxon>Ascomycota</taxon>
        <taxon>Pezizomycotina</taxon>
        <taxon>Dothideomycetes</taxon>
        <taxon>Pleosporomycetidae</taxon>
        <taxon>Pleosporales</taxon>
        <taxon>Pleosporineae</taxon>
        <taxon>Didymellaceae</taxon>
        <taxon>Didymella</taxon>
    </lineage>
</organism>
<reference evidence="2" key="1">
    <citation type="submission" date="2019-04" db="EMBL/GenBank/DDBJ databases">
        <title>Sequencing of skin fungus with MAO and IRED activity.</title>
        <authorList>
            <person name="Marsaioli A.J."/>
            <person name="Bonatto J.M.C."/>
            <person name="Reis Junior O."/>
        </authorList>
    </citation>
    <scope>NUCLEOTIDE SEQUENCE</scope>
    <source>
        <strain evidence="2">28M1</strain>
    </source>
</reference>
<evidence type="ECO:0000313" key="2">
    <source>
        <dbReference type="EMBL" id="KAF3048326.1"/>
    </source>
</evidence>
<dbReference type="Proteomes" id="UP000758155">
    <property type="component" value="Unassembled WGS sequence"/>
</dbReference>